<name>A0A840GDK3_RHOTE</name>
<sequence length="140" mass="15176">MSRIVSATPGRIRIRDKGLRQSERLARLEATLGSLQGITECTGNRRAGSLLLRFDPTAVDMAALEAAIDAAVDAEFALTVGKHPLRRKLNRYAKIGMLGSMAATLAFAASGNKRLHTAAGTIFVGCMGVHMYTFRHHLLR</sequence>
<dbReference type="Pfam" id="PF19991">
    <property type="entry name" value="HMA_2"/>
    <property type="match status" value="1"/>
</dbReference>
<keyword evidence="1" id="KW-0472">Membrane</keyword>
<dbReference type="OrthoDB" id="8527169at2"/>
<feature type="transmembrane region" description="Helical" evidence="1">
    <location>
        <begin position="92"/>
        <end position="109"/>
    </location>
</feature>
<dbReference type="RefSeq" id="WP_153117599.1">
    <property type="nucleotide sequence ID" value="NZ_JACIGE010000013.1"/>
</dbReference>
<dbReference type="Proteomes" id="UP000587070">
    <property type="component" value="Unassembled WGS sequence"/>
</dbReference>
<evidence type="ECO:0000313" key="2">
    <source>
        <dbReference type="EMBL" id="MBB4248718.1"/>
    </source>
</evidence>
<feature type="transmembrane region" description="Helical" evidence="1">
    <location>
        <begin position="115"/>
        <end position="134"/>
    </location>
</feature>
<evidence type="ECO:0008006" key="4">
    <source>
        <dbReference type="Google" id="ProtNLM"/>
    </source>
</evidence>
<proteinExistence type="predicted"/>
<dbReference type="AlphaFoldDB" id="A0A840GDK3"/>
<keyword evidence="3" id="KW-1185">Reference proteome</keyword>
<dbReference type="EMBL" id="JACIGE010000013">
    <property type="protein sequence ID" value="MBB4248718.1"/>
    <property type="molecule type" value="Genomic_DNA"/>
</dbReference>
<dbReference type="Gene3D" id="3.30.70.100">
    <property type="match status" value="1"/>
</dbReference>
<evidence type="ECO:0000256" key="1">
    <source>
        <dbReference type="SAM" id="Phobius"/>
    </source>
</evidence>
<protein>
    <recommendedName>
        <fullName evidence="4">Copper chaperone</fullName>
    </recommendedName>
</protein>
<gene>
    <name evidence="2" type="ORF">GGD90_003118</name>
</gene>
<comment type="caution">
    <text evidence="2">The sequence shown here is derived from an EMBL/GenBank/DDBJ whole genome shotgun (WGS) entry which is preliminary data.</text>
</comment>
<keyword evidence="1" id="KW-0812">Transmembrane</keyword>
<accession>A0A840GDK3</accession>
<keyword evidence="1" id="KW-1133">Transmembrane helix</keyword>
<reference evidence="2 3" key="1">
    <citation type="submission" date="2020-08" db="EMBL/GenBank/DDBJ databases">
        <title>Genome sequencing of Purple Non-Sulfur Bacteria from various extreme environments.</title>
        <authorList>
            <person name="Mayer M."/>
        </authorList>
    </citation>
    <scope>NUCLEOTIDE SEQUENCE [LARGE SCALE GENOMIC DNA]</scope>
    <source>
        <strain evidence="2 3">2761</strain>
    </source>
</reference>
<evidence type="ECO:0000313" key="3">
    <source>
        <dbReference type="Proteomes" id="UP000587070"/>
    </source>
</evidence>
<organism evidence="2 3">
    <name type="scientific">Rhodocyclus tenuis</name>
    <name type="common">Rhodospirillum tenue</name>
    <dbReference type="NCBI Taxonomy" id="1066"/>
    <lineage>
        <taxon>Bacteria</taxon>
        <taxon>Pseudomonadati</taxon>
        <taxon>Pseudomonadota</taxon>
        <taxon>Betaproteobacteria</taxon>
        <taxon>Rhodocyclales</taxon>
        <taxon>Rhodocyclaceae</taxon>
        <taxon>Rhodocyclus</taxon>
    </lineage>
</organism>